<proteinExistence type="predicted"/>
<dbReference type="InParanoid" id="A0A163ISZ0"/>
<gene>
    <name evidence="3" type="primary">ABSGL_00443.1 scaffold 537</name>
</gene>
<name>A0A163ISZ0_ABSGL</name>
<protein>
    <recommendedName>
        <fullName evidence="2">DUF7905 domain-containing protein</fullName>
    </recommendedName>
</protein>
<sequence>MGEKLVASHNIFPLVYLTEDDLLPYEQAFEYVRFVTLMEQTNTKISFNYNKQYFHIKGRSQGTCETVGDRIVKKFLPVLNSMLVQDPFKSTYNSIERESSLVEPNSPSTPLSATPSATPPSNLTSPNLVRLSGRPPSLADITKTASPTSPAESTAPSPSPSPPPGPAQYYRGETESEGESEEEDEFSGQFVFAKNISRPKDVLTGPPLSNKQQTDYLKAIEEATGTECALIPKSNIVNITGYSQEAIDDAIARFKQLQSLYKRRNKKTAPVPCISPSPEDNRSFMLFFAPMEQYRYRNMVFMAPEIPRPLYTLLPVFMDPATGKPMKPADLDVAAPSPPPSRQQPPRSSPPSNYGPPSRVQQPNRPSPPPVQVRQVVPPPSQNSMPAASWGSQAVIQPQRQTAITPEAEQWKNRQQIVPAQPHASSAPVEDDFPSLPTTQAKKPSVKAPGKGMQRRVMRISSQKAPPPSPSGPSNVQSLCRDYNFHNVKLALTEGLEHVRGLRGDIRLGAKLGKVLWNNVSPEMQKKMWKFQDIKDLAMRENKVMPVFNNVTTKDGNVIDVIYSLFPDNYSKTACYEIHAMARNQPTLEYQPIIMTVNPGAVGLQKVILRQDRVSEIDWVSLGWKFDFQMYMNAELLGRTDVKPYSTFVKKLSINTHTCQMTYEDVPNFLKVTNVFYKETTKHRLHFPFVVEISRTERLPLIPQSSMGYGVDKILADTGNGDSWYDCEVFYTSHNQPFKENLDLSVGKVASWTLKDILGEDEQYLVDYIQCMVYITNNLQKAFSS</sequence>
<evidence type="ECO:0000256" key="1">
    <source>
        <dbReference type="SAM" id="MobiDB-lite"/>
    </source>
</evidence>
<dbReference type="OrthoDB" id="10265971at2759"/>
<feature type="compositionally biased region" description="Pro residues" evidence="1">
    <location>
        <begin position="336"/>
        <end position="349"/>
    </location>
</feature>
<evidence type="ECO:0000313" key="3">
    <source>
        <dbReference type="EMBL" id="SAL95142.1"/>
    </source>
</evidence>
<feature type="compositionally biased region" description="Pro residues" evidence="1">
    <location>
        <begin position="157"/>
        <end position="166"/>
    </location>
</feature>
<dbReference type="OMA" id="NDTNTEC"/>
<accession>A0A163ISZ0</accession>
<feature type="domain" description="DUF7905" evidence="2">
    <location>
        <begin position="477"/>
        <end position="761"/>
    </location>
</feature>
<dbReference type="AlphaFoldDB" id="A0A163ISZ0"/>
<feature type="region of interest" description="Disordered" evidence="1">
    <location>
        <begin position="419"/>
        <end position="475"/>
    </location>
</feature>
<feature type="region of interest" description="Disordered" evidence="1">
    <location>
        <begin position="95"/>
        <end position="187"/>
    </location>
</feature>
<dbReference type="Proteomes" id="UP000078561">
    <property type="component" value="Unassembled WGS sequence"/>
</dbReference>
<dbReference type="EMBL" id="LT550170">
    <property type="protein sequence ID" value="SAL95142.1"/>
    <property type="molecule type" value="Genomic_DNA"/>
</dbReference>
<evidence type="ECO:0000313" key="4">
    <source>
        <dbReference type="Proteomes" id="UP000078561"/>
    </source>
</evidence>
<dbReference type="InterPro" id="IPR057227">
    <property type="entry name" value="DUF7905"/>
</dbReference>
<keyword evidence="4" id="KW-1185">Reference proteome</keyword>
<feature type="compositionally biased region" description="Low complexity" evidence="1">
    <location>
        <begin position="350"/>
        <end position="364"/>
    </location>
</feature>
<feature type="compositionally biased region" description="Low complexity" evidence="1">
    <location>
        <begin position="104"/>
        <end position="126"/>
    </location>
</feature>
<dbReference type="STRING" id="4829.A0A163ISZ0"/>
<feature type="compositionally biased region" description="Acidic residues" evidence="1">
    <location>
        <begin position="175"/>
        <end position="186"/>
    </location>
</feature>
<feature type="region of interest" description="Disordered" evidence="1">
    <location>
        <begin position="325"/>
        <end position="403"/>
    </location>
</feature>
<feature type="compositionally biased region" description="Polar residues" evidence="1">
    <location>
        <begin position="390"/>
        <end position="403"/>
    </location>
</feature>
<dbReference type="Pfam" id="PF25482">
    <property type="entry name" value="DUF7905"/>
    <property type="match status" value="1"/>
</dbReference>
<evidence type="ECO:0000259" key="2">
    <source>
        <dbReference type="Pfam" id="PF25482"/>
    </source>
</evidence>
<feature type="compositionally biased region" description="Pro residues" evidence="1">
    <location>
        <begin position="365"/>
        <end position="381"/>
    </location>
</feature>
<reference evidence="3" key="1">
    <citation type="submission" date="2016-04" db="EMBL/GenBank/DDBJ databases">
        <authorList>
            <person name="Evans L.H."/>
            <person name="Alamgir A."/>
            <person name="Owens N."/>
            <person name="Weber N.D."/>
            <person name="Virtaneva K."/>
            <person name="Barbian K."/>
            <person name="Babar A."/>
            <person name="Rosenke K."/>
        </authorList>
    </citation>
    <scope>NUCLEOTIDE SEQUENCE [LARGE SCALE GENOMIC DNA]</scope>
    <source>
        <strain evidence="3">CBS 101.48</strain>
    </source>
</reference>
<organism evidence="3">
    <name type="scientific">Absidia glauca</name>
    <name type="common">Pin mould</name>
    <dbReference type="NCBI Taxonomy" id="4829"/>
    <lineage>
        <taxon>Eukaryota</taxon>
        <taxon>Fungi</taxon>
        <taxon>Fungi incertae sedis</taxon>
        <taxon>Mucoromycota</taxon>
        <taxon>Mucoromycotina</taxon>
        <taxon>Mucoromycetes</taxon>
        <taxon>Mucorales</taxon>
        <taxon>Cunninghamellaceae</taxon>
        <taxon>Absidia</taxon>
    </lineage>
</organism>
<feature type="compositionally biased region" description="Low complexity" evidence="1">
    <location>
        <begin position="142"/>
        <end position="156"/>
    </location>
</feature>